<dbReference type="GO" id="GO:0008237">
    <property type="term" value="F:metallopeptidase activity"/>
    <property type="evidence" value="ECO:0007669"/>
    <property type="project" value="InterPro"/>
</dbReference>
<dbReference type="STRING" id="1028.SAMN05661096_03291"/>
<dbReference type="Proteomes" id="UP000193804">
    <property type="component" value="Unassembled WGS sequence"/>
</dbReference>
<dbReference type="SUPFAM" id="SSF55486">
    <property type="entry name" value="Metalloproteases ('zincins'), catalytic domain"/>
    <property type="match status" value="1"/>
</dbReference>
<dbReference type="EMBL" id="FXAW01000007">
    <property type="protein sequence ID" value="SMG46578.1"/>
    <property type="molecule type" value="Genomic_DNA"/>
</dbReference>
<sequence>MFKHFFTTELKYTFKQPMIYIFTALLGLLVFFAVVSDNVTIGGSIGNVYRNAPHIIAVYTGVMTIFGLIIATAFFNNAALRDYQNQFNEILFSTPIKKAGYFFGRFFGALILATVPMLGVFLGILIGSALAPIFGWIEADRFGAFYLSSFINNYFFIVLPNMFFAGAIIFAFANIWKNTVISFVGALAVIVAYIISGTLMSDIENESMAALLDTFGIRTYSFMSKYYTPVEKNSLGLQLTPILLYNRLLWFGVGLIILLASYFSFSFQQKNKKVKAEKKEKAIKREPFILPKVSINFSSATSLKQFRSFFYINFLSIIKSTTFKILIIFSLLMLISNLAGGFEYFGLQSYPVTYKMLDVISSVSGLFTIIIVVFFSGELIWRDKDNNINEVIDATPHQSFTSLIAKVSSLVAITVVLYAFFVLSAVIYQLGSGYSRIELGLYFSDFFISYLGYYIIYSMVMVLIHAMVSNKYIGYFISIILIFALDILLLIVDVQSNMISLGATPRIIYSDMNAFGPALISSIWFNFYWISFALICLFLATMIWKRGTQANFKEKVQLMRKSMPKSFKISFFLVIALWLSLSGFVFYNTQMINTYDTSDERELQAVEYEKTYKKYEDMAMPKIGEIDYFIDIFPYQRDVKVKAEVLFTNETDVAIDSLHFSCNPAWDTEILIEGAELVFEDEEFDYRIYKLAQPFQPGDSMRATILNNYITKGFENQVSNTSIVENGTFLNNFEVLPSLGYNSRAEISDNNTRKKYDLPEKERMPALEENCGPACDKNYLTNGLSDFIEVETVISTASDQIAIAPGSLLREWEEDGRKYFHYKVDHPSMNFYSFISARFEVSREKWNDVDIEVYYDKKHEVNVPKMQSAIRKSLQYYTDNFGPYYHKQSRIIEFPRYSTFAQAFPGTMPYSESFGFVIDLEDETENNVIDAVIAHEIAHQYWAHQVIGAAMQGSTMFSEGFSEYSSLMTMKNETDDPMKMREFNKYNHNRYLRGRSGELEKELPLYRVENQGYIHYGKGSVVLFALQDYIGEENVNKAMRAFLEEYRYKGPPYPTSLDFLEYLEPQVPDSMKYLIDDWFKEITLYDNRMTDASYRKIEDGVYEVNLKVESKKIKADSLGNETNVPINDWIDIGLFADAEEEDLMFQKRVKIDQEEMDFTFVVDTIPAKAGIDPRHLLIDRVFKDNIKSVKEKLAQ</sequence>
<feature type="domain" description="Peptidase M1 membrane alanine aminopeptidase" evidence="2">
    <location>
        <begin position="871"/>
        <end position="1078"/>
    </location>
</feature>
<feature type="transmembrane region" description="Helical" evidence="1">
    <location>
        <begin position="473"/>
        <end position="492"/>
    </location>
</feature>
<feature type="transmembrane region" description="Helical" evidence="1">
    <location>
        <begin position="402"/>
        <end position="427"/>
    </location>
</feature>
<feature type="transmembrane region" description="Helical" evidence="1">
    <location>
        <begin position="18"/>
        <end position="35"/>
    </location>
</feature>
<feature type="transmembrane region" description="Helical" evidence="1">
    <location>
        <begin position="566"/>
        <end position="587"/>
    </location>
</feature>
<dbReference type="RefSeq" id="WP_085518425.1">
    <property type="nucleotide sequence ID" value="NZ_FXAW01000007.1"/>
</dbReference>
<evidence type="ECO:0000313" key="4">
    <source>
        <dbReference type="Proteomes" id="UP000193804"/>
    </source>
</evidence>
<feature type="transmembrane region" description="Helical" evidence="1">
    <location>
        <begin position="447"/>
        <end position="466"/>
    </location>
</feature>
<keyword evidence="4" id="KW-1185">Reference proteome</keyword>
<evidence type="ECO:0000259" key="2">
    <source>
        <dbReference type="Pfam" id="PF01433"/>
    </source>
</evidence>
<feature type="transmembrane region" description="Helical" evidence="1">
    <location>
        <begin position="527"/>
        <end position="545"/>
    </location>
</feature>
<feature type="transmembrane region" description="Helical" evidence="1">
    <location>
        <begin position="359"/>
        <end position="381"/>
    </location>
</feature>
<feature type="transmembrane region" description="Helical" evidence="1">
    <location>
        <begin position="106"/>
        <end position="134"/>
    </location>
</feature>
<name>A0A1X7KY72_9BACT</name>
<keyword evidence="1" id="KW-0472">Membrane</keyword>
<dbReference type="AlphaFoldDB" id="A0A1X7KY72"/>
<dbReference type="Gene3D" id="1.10.390.10">
    <property type="entry name" value="Neutral Protease Domain 2"/>
    <property type="match status" value="1"/>
</dbReference>
<dbReference type="Pfam" id="PF01433">
    <property type="entry name" value="Peptidase_M1"/>
    <property type="match status" value="1"/>
</dbReference>
<keyword evidence="1" id="KW-1133">Transmembrane helix</keyword>
<feature type="transmembrane region" description="Helical" evidence="1">
    <location>
        <begin position="325"/>
        <end position="347"/>
    </location>
</feature>
<evidence type="ECO:0000313" key="3">
    <source>
        <dbReference type="EMBL" id="SMG46578.1"/>
    </source>
</evidence>
<keyword evidence="1" id="KW-0812">Transmembrane</keyword>
<gene>
    <name evidence="3" type="ORF">SAMN05661096_03291</name>
</gene>
<organism evidence="3 4">
    <name type="scientific">Marivirga sericea</name>
    <dbReference type="NCBI Taxonomy" id="1028"/>
    <lineage>
        <taxon>Bacteria</taxon>
        <taxon>Pseudomonadati</taxon>
        <taxon>Bacteroidota</taxon>
        <taxon>Cytophagia</taxon>
        <taxon>Cytophagales</taxon>
        <taxon>Marivirgaceae</taxon>
        <taxon>Marivirga</taxon>
    </lineage>
</organism>
<feature type="transmembrane region" description="Helical" evidence="1">
    <location>
        <begin position="180"/>
        <end position="200"/>
    </location>
</feature>
<dbReference type="GO" id="GO:0008270">
    <property type="term" value="F:zinc ion binding"/>
    <property type="evidence" value="ECO:0007669"/>
    <property type="project" value="InterPro"/>
</dbReference>
<dbReference type="InterPro" id="IPR014782">
    <property type="entry name" value="Peptidase_M1_dom"/>
</dbReference>
<dbReference type="OrthoDB" id="100605at2"/>
<dbReference type="InterPro" id="IPR027268">
    <property type="entry name" value="Peptidase_M4/M1_CTD_sf"/>
</dbReference>
<feature type="transmembrane region" description="Helical" evidence="1">
    <location>
        <begin position="154"/>
        <end position="173"/>
    </location>
</feature>
<feature type="transmembrane region" description="Helical" evidence="1">
    <location>
        <begin position="248"/>
        <end position="265"/>
    </location>
</feature>
<reference evidence="4" key="1">
    <citation type="submission" date="2017-04" db="EMBL/GenBank/DDBJ databases">
        <authorList>
            <person name="Varghese N."/>
            <person name="Submissions S."/>
        </authorList>
    </citation>
    <scope>NUCLEOTIDE SEQUENCE [LARGE SCALE GENOMIC DNA]</scope>
    <source>
        <strain evidence="4">DSM 4125</strain>
    </source>
</reference>
<proteinExistence type="predicted"/>
<accession>A0A1X7KY72</accession>
<protein>
    <submittedName>
        <fullName evidence="3">ABC-2 family transporter protein</fullName>
    </submittedName>
</protein>
<evidence type="ECO:0000256" key="1">
    <source>
        <dbReference type="SAM" id="Phobius"/>
    </source>
</evidence>
<feature type="transmembrane region" description="Helical" evidence="1">
    <location>
        <begin position="55"/>
        <end position="75"/>
    </location>
</feature>